<keyword evidence="2" id="KW-1185">Reference proteome</keyword>
<proteinExistence type="predicted"/>
<protein>
    <submittedName>
        <fullName evidence="1">Uncharacterized protein</fullName>
    </submittedName>
</protein>
<dbReference type="AlphaFoldDB" id="A0A977KBX5"/>
<dbReference type="Proteomes" id="UP001063698">
    <property type="component" value="Chromosome"/>
</dbReference>
<gene>
    <name evidence="1" type="ORF">IPA_08515</name>
</gene>
<evidence type="ECO:0000313" key="2">
    <source>
        <dbReference type="Proteomes" id="UP001063698"/>
    </source>
</evidence>
<dbReference type="KEGG" id="ipc:IPA_08515"/>
<sequence length="32" mass="3476">MPPIGMARRAVARISARRGAFKAFMFLPSLGV</sequence>
<accession>A0A977KBX5</accession>
<evidence type="ECO:0000313" key="1">
    <source>
        <dbReference type="EMBL" id="UXD22819.1"/>
    </source>
</evidence>
<name>A0A977KBX5_9CREN</name>
<organism evidence="1 2">
    <name type="scientific">Ignicoccus pacificus DSM 13166</name>
    <dbReference type="NCBI Taxonomy" id="940294"/>
    <lineage>
        <taxon>Archaea</taxon>
        <taxon>Thermoproteota</taxon>
        <taxon>Thermoprotei</taxon>
        <taxon>Desulfurococcales</taxon>
        <taxon>Desulfurococcaceae</taxon>
        <taxon>Ignicoccus</taxon>
    </lineage>
</organism>
<dbReference type="EMBL" id="CP006868">
    <property type="protein sequence ID" value="UXD22819.1"/>
    <property type="molecule type" value="Genomic_DNA"/>
</dbReference>
<reference evidence="1" key="1">
    <citation type="submission" date="2013-11" db="EMBL/GenBank/DDBJ databases">
        <title>Comparative genomics of Ignicoccus.</title>
        <authorList>
            <person name="Podar M."/>
        </authorList>
    </citation>
    <scope>NUCLEOTIDE SEQUENCE</scope>
    <source>
        <strain evidence="1">DSM 13166</strain>
    </source>
</reference>